<feature type="transmembrane region" description="Helical" evidence="3">
    <location>
        <begin position="36"/>
        <end position="54"/>
    </location>
</feature>
<keyword evidence="1" id="KW-0175">Coiled coil</keyword>
<protein>
    <submittedName>
        <fullName evidence="5">DUF4349 domain-containing protein</fullName>
    </submittedName>
</protein>
<gene>
    <name evidence="5" type="ORF">GEV26_14020</name>
</gene>
<keyword evidence="3" id="KW-0812">Transmembrane</keyword>
<reference evidence="5 6" key="1">
    <citation type="submission" date="2019-11" db="EMBL/GenBank/DDBJ databases">
        <authorList>
            <person name="Li J."/>
        </authorList>
    </citation>
    <scope>NUCLEOTIDE SEQUENCE [LARGE SCALE GENOMIC DNA]</scope>
    <source>
        <strain evidence="5 6">MF47</strain>
    </source>
</reference>
<dbReference type="Pfam" id="PF14257">
    <property type="entry name" value="DUF4349"/>
    <property type="match status" value="1"/>
</dbReference>
<feature type="compositionally biased region" description="Low complexity" evidence="2">
    <location>
        <begin position="59"/>
        <end position="89"/>
    </location>
</feature>
<dbReference type="EMBL" id="CP045737">
    <property type="protein sequence ID" value="QGG42402.1"/>
    <property type="molecule type" value="Genomic_DNA"/>
</dbReference>
<accession>A0A5Q2MMQ9</accession>
<evidence type="ECO:0000313" key="6">
    <source>
        <dbReference type="Proteomes" id="UP000392064"/>
    </source>
</evidence>
<sequence>MTSPGLNDDRIEAMRGSVMTAVDRDIRRRGRRARRAIGLTAASVLVVGVGGYALSSIDLQGSSSSSEASSSSESSSSLDSEGSDAAGGRADARTNKRLGGTTNRAVPDADRQVVTTGSVSVTVTRPRQVAARLSTYVEGIGGRVDDRSESGDGQDATATLRVRVPATKVAATIARLEEQGTVEDVSLENQDVTSVSQDLDARIDALEISVDRLESILGASETSKEVISAESALTKRQEQLESLQSQRRSLAGQVELSTITIDLAQEPRVDSVEPGGFSGGLRDGWNGLVTTVNAVVEVAGRLLPWAAVAVVVAGAVRLVTRRRAHG</sequence>
<dbReference type="KEGG" id="aef:GEV26_14020"/>
<evidence type="ECO:0000256" key="2">
    <source>
        <dbReference type="SAM" id="MobiDB-lite"/>
    </source>
</evidence>
<evidence type="ECO:0000259" key="4">
    <source>
        <dbReference type="Pfam" id="PF14257"/>
    </source>
</evidence>
<evidence type="ECO:0000313" key="5">
    <source>
        <dbReference type="EMBL" id="QGG42402.1"/>
    </source>
</evidence>
<name>A0A5Q2MMQ9_9ACTN</name>
<organism evidence="5 6">
    <name type="scientific">Aeromicrobium yanjiei</name>
    <dbReference type="NCBI Taxonomy" id="2662028"/>
    <lineage>
        <taxon>Bacteria</taxon>
        <taxon>Bacillati</taxon>
        <taxon>Actinomycetota</taxon>
        <taxon>Actinomycetes</taxon>
        <taxon>Propionibacteriales</taxon>
        <taxon>Nocardioidaceae</taxon>
        <taxon>Aeromicrobium</taxon>
    </lineage>
</organism>
<dbReference type="InterPro" id="IPR025645">
    <property type="entry name" value="DUF4349"/>
</dbReference>
<feature type="domain" description="DUF4349" evidence="4">
    <location>
        <begin position="111"/>
        <end position="317"/>
    </location>
</feature>
<feature type="coiled-coil region" evidence="1">
    <location>
        <begin position="196"/>
        <end position="253"/>
    </location>
</feature>
<evidence type="ECO:0000256" key="1">
    <source>
        <dbReference type="SAM" id="Coils"/>
    </source>
</evidence>
<keyword evidence="3" id="KW-0472">Membrane</keyword>
<dbReference type="RefSeq" id="WP_153654024.1">
    <property type="nucleotide sequence ID" value="NZ_CP045737.1"/>
</dbReference>
<feature type="region of interest" description="Disordered" evidence="2">
    <location>
        <begin position="59"/>
        <end position="111"/>
    </location>
</feature>
<keyword evidence="3" id="KW-1133">Transmembrane helix</keyword>
<evidence type="ECO:0000256" key="3">
    <source>
        <dbReference type="SAM" id="Phobius"/>
    </source>
</evidence>
<keyword evidence="6" id="KW-1185">Reference proteome</keyword>
<proteinExistence type="predicted"/>
<dbReference type="AlphaFoldDB" id="A0A5Q2MMQ9"/>
<dbReference type="Proteomes" id="UP000392064">
    <property type="component" value="Chromosome"/>
</dbReference>